<dbReference type="Gene3D" id="3.40.50.2000">
    <property type="entry name" value="Glycogen Phosphorylase B"/>
    <property type="match status" value="2"/>
</dbReference>
<protein>
    <recommendedName>
        <fullName evidence="1">D-inositol 3-phosphate glycosyltransferase</fullName>
    </recommendedName>
</protein>
<dbReference type="Pfam" id="PF13692">
    <property type="entry name" value="Glyco_trans_1_4"/>
    <property type="match status" value="1"/>
</dbReference>
<comment type="caution">
    <text evidence="2">The sequence shown here is derived from an EMBL/GenBank/DDBJ whole genome shotgun (WGS) entry which is preliminary data.</text>
</comment>
<organism evidence="2">
    <name type="scientific">Streptomyces sp. SID7499</name>
    <dbReference type="NCBI Taxonomy" id="2706086"/>
    <lineage>
        <taxon>Bacteria</taxon>
        <taxon>Bacillati</taxon>
        <taxon>Actinomycetota</taxon>
        <taxon>Actinomycetes</taxon>
        <taxon>Kitasatosporales</taxon>
        <taxon>Streptomycetaceae</taxon>
        <taxon>Streptomyces</taxon>
    </lineage>
</organism>
<name>A0A6G3WPL6_9ACTN</name>
<dbReference type="PANTHER" id="PTHR12526">
    <property type="entry name" value="GLYCOSYLTRANSFERASE"/>
    <property type="match status" value="1"/>
</dbReference>
<proteinExistence type="predicted"/>
<reference evidence="2" key="1">
    <citation type="submission" date="2020-01" db="EMBL/GenBank/DDBJ databases">
        <title>Insect and environment-associated Actinomycetes.</title>
        <authorList>
            <person name="Currrie C."/>
            <person name="Chevrette M."/>
            <person name="Carlson C."/>
            <person name="Stubbendieck R."/>
            <person name="Wendt-Pienkowski E."/>
        </authorList>
    </citation>
    <scope>NUCLEOTIDE SEQUENCE</scope>
    <source>
        <strain evidence="2">SID7499</strain>
    </source>
</reference>
<dbReference type="PANTHER" id="PTHR12526:SF636">
    <property type="entry name" value="BLL3647 PROTEIN"/>
    <property type="match status" value="1"/>
</dbReference>
<keyword evidence="2" id="KW-0808">Transferase</keyword>
<evidence type="ECO:0000313" key="2">
    <source>
        <dbReference type="EMBL" id="NEE07455.1"/>
    </source>
</evidence>
<gene>
    <name evidence="2" type="ORF">G3M58_13470</name>
</gene>
<accession>A0A6G3WPL6</accession>
<evidence type="ECO:0000256" key="1">
    <source>
        <dbReference type="ARBA" id="ARBA00021292"/>
    </source>
</evidence>
<dbReference type="EMBL" id="JAAGMN010001394">
    <property type="protein sequence ID" value="NEE07455.1"/>
    <property type="molecule type" value="Genomic_DNA"/>
</dbReference>
<dbReference type="AlphaFoldDB" id="A0A6G3WPL6"/>
<dbReference type="SUPFAM" id="SSF53756">
    <property type="entry name" value="UDP-Glycosyltransferase/glycogen phosphorylase"/>
    <property type="match status" value="1"/>
</dbReference>
<sequence>MRIVECHYEFTGFDDSLVRAGTSVYLWNLVRKFRDAGHDVSALTPAHGLLGYLAETHTVEDLQWELDEEVPVRLDPGIWKSHPETVRLRLSVRAHRITADGIPIVLLSGGLLDLYPDSLYPPAELEGRNTEFLKPLAFQIAAARYLADREPSGTVVHLHEPRYHYVLPAALAGRGLTVVSTVQTNHPVNMKVYAPEVRGVLEQLGADPSVTDGLDDPPLDSALHRAMRAYLPRTGLYADPATESAADYVSTLAVVLRPVAAMDFLSDGQMQHLLTQGGTPFEQLFAELAVARELSRYRERLVVCGCAIGDEWLTAERTDDRRRHTLGSLGLDPGLPTIYHAGRYTPQHKGLKEIFRAVTRLLDDGVRCNVLLHCLTAGPIDDPDLNDLASRYPALVRVRTEARTTADLMDWALASDLSVFPSKFELDTFLMAMGEAMAAGAIPVATAQRGMAHFQHAFDVESPEAAGLAVRRSFRVDDPLLTQEVYEGLHLLVNLVETDPEQAAALRARAVTVARRFTWNAVARRFLTLFAACLRGEAPAVALGTSFPGPGSAVPSGERCGTAVRTADRVVVRWDDTSAAQVDVVFPGPPPEIVALDRRQDGSFAGEVADGRSSSLAVLVTRDDGGAAWAEVAVS</sequence>
<dbReference type="GO" id="GO:0016757">
    <property type="term" value="F:glycosyltransferase activity"/>
    <property type="evidence" value="ECO:0007669"/>
    <property type="project" value="TreeGrafter"/>
</dbReference>